<dbReference type="InterPro" id="IPR053184">
    <property type="entry name" value="FeoA-like"/>
</dbReference>
<dbReference type="SMART" id="SM00899">
    <property type="entry name" value="FeoA"/>
    <property type="match status" value="1"/>
</dbReference>
<dbReference type="KEGG" id="ahb:bsdtb5_35410"/>
<feature type="domain" description="Ferrous iron transporter FeoA-like" evidence="2">
    <location>
        <begin position="1"/>
        <end position="72"/>
    </location>
</feature>
<evidence type="ECO:0000313" key="3">
    <source>
        <dbReference type="EMBL" id="BCN32246.1"/>
    </source>
</evidence>
<accession>A0A7R7ENQ1</accession>
<dbReference type="Gene3D" id="2.30.30.90">
    <property type="match status" value="1"/>
</dbReference>
<name>A0A7R7ENQ1_9FIRM</name>
<keyword evidence="4" id="KW-1185">Reference proteome</keyword>
<dbReference type="EMBL" id="AP024169">
    <property type="protein sequence ID" value="BCN32246.1"/>
    <property type="molecule type" value="Genomic_DNA"/>
</dbReference>
<dbReference type="InterPro" id="IPR008988">
    <property type="entry name" value="Transcriptional_repressor_C"/>
</dbReference>
<gene>
    <name evidence="3" type="ORF">bsdtb5_35410</name>
</gene>
<proteinExistence type="predicted"/>
<dbReference type="Proteomes" id="UP000595897">
    <property type="component" value="Chromosome"/>
</dbReference>
<dbReference type="RefSeq" id="WP_271713306.1">
    <property type="nucleotide sequence ID" value="NZ_AP024169.1"/>
</dbReference>
<protein>
    <recommendedName>
        <fullName evidence="2">Ferrous iron transporter FeoA-like domain-containing protein</fullName>
    </recommendedName>
</protein>
<sequence length="76" mass="8268">MTLVSGKIGNEYIVLEIRLEGNAKRRLEALGMTEGTKISILNNKKNGALVFKVRGTRLAIGKEIAESIAIKEVISV</sequence>
<reference evidence="3 4" key="1">
    <citation type="submission" date="2020-11" db="EMBL/GenBank/DDBJ databases">
        <title>Draft genome sequencing of a Lachnospiraceae strain isolated from anoxic soil subjected to BSD treatment.</title>
        <authorList>
            <person name="Uek A."/>
            <person name="Tonouchi A."/>
        </authorList>
    </citation>
    <scope>NUCLEOTIDE SEQUENCE [LARGE SCALE GENOMIC DNA]</scope>
    <source>
        <strain evidence="3 4">TB5</strain>
    </source>
</reference>
<dbReference type="GO" id="GO:0046914">
    <property type="term" value="F:transition metal ion binding"/>
    <property type="evidence" value="ECO:0007669"/>
    <property type="project" value="InterPro"/>
</dbReference>
<dbReference type="InterPro" id="IPR038157">
    <property type="entry name" value="FeoA_core_dom"/>
</dbReference>
<evidence type="ECO:0000259" key="2">
    <source>
        <dbReference type="SMART" id="SM00899"/>
    </source>
</evidence>
<dbReference type="PANTHER" id="PTHR43151">
    <property type="entry name" value="FEOA FAMILY PROTEIN"/>
    <property type="match status" value="1"/>
</dbReference>
<dbReference type="AlphaFoldDB" id="A0A7R7ENQ1"/>
<evidence type="ECO:0000313" key="4">
    <source>
        <dbReference type="Proteomes" id="UP000595897"/>
    </source>
</evidence>
<organism evidence="3 4">
    <name type="scientific">Anaeromicropila herbilytica</name>
    <dbReference type="NCBI Taxonomy" id="2785025"/>
    <lineage>
        <taxon>Bacteria</taxon>
        <taxon>Bacillati</taxon>
        <taxon>Bacillota</taxon>
        <taxon>Clostridia</taxon>
        <taxon>Lachnospirales</taxon>
        <taxon>Lachnospiraceae</taxon>
        <taxon>Anaeromicropila</taxon>
    </lineage>
</organism>
<dbReference type="Pfam" id="PF04023">
    <property type="entry name" value="FeoA"/>
    <property type="match status" value="1"/>
</dbReference>
<evidence type="ECO:0000256" key="1">
    <source>
        <dbReference type="ARBA" id="ARBA00023004"/>
    </source>
</evidence>
<dbReference type="PANTHER" id="PTHR43151:SF1">
    <property type="entry name" value="SSR2333 PROTEIN"/>
    <property type="match status" value="1"/>
</dbReference>
<dbReference type="InterPro" id="IPR007167">
    <property type="entry name" value="Fe-transptr_FeoA-like"/>
</dbReference>
<keyword evidence="1" id="KW-0408">Iron</keyword>
<dbReference type="SUPFAM" id="SSF50037">
    <property type="entry name" value="C-terminal domain of transcriptional repressors"/>
    <property type="match status" value="1"/>
</dbReference>